<evidence type="ECO:0000313" key="1">
    <source>
        <dbReference type="EMBL" id="SVC91193.1"/>
    </source>
</evidence>
<gene>
    <name evidence="1" type="ORF">METZ01_LOCUS344047</name>
</gene>
<proteinExistence type="predicted"/>
<dbReference type="EMBL" id="UINC01118217">
    <property type="protein sequence ID" value="SVC91193.1"/>
    <property type="molecule type" value="Genomic_DNA"/>
</dbReference>
<sequence length="75" mass="8609">KETYEIIDIKHTFANERKDRLTKSLVRSIDEDSGEPTSFESLSNSQCELLGFSMPESMLEAKLESKERVLSKKIN</sequence>
<accession>A0A382R0E2</accession>
<name>A0A382R0E2_9ZZZZ</name>
<feature type="non-terminal residue" evidence="1">
    <location>
        <position position="1"/>
    </location>
</feature>
<organism evidence="1">
    <name type="scientific">marine metagenome</name>
    <dbReference type="NCBI Taxonomy" id="408172"/>
    <lineage>
        <taxon>unclassified sequences</taxon>
        <taxon>metagenomes</taxon>
        <taxon>ecological metagenomes</taxon>
    </lineage>
</organism>
<reference evidence="1" key="1">
    <citation type="submission" date="2018-05" db="EMBL/GenBank/DDBJ databases">
        <authorList>
            <person name="Lanie J.A."/>
            <person name="Ng W.-L."/>
            <person name="Kazmierczak K.M."/>
            <person name="Andrzejewski T.M."/>
            <person name="Davidsen T.M."/>
            <person name="Wayne K.J."/>
            <person name="Tettelin H."/>
            <person name="Glass J.I."/>
            <person name="Rusch D."/>
            <person name="Podicherti R."/>
            <person name="Tsui H.-C.T."/>
            <person name="Winkler M.E."/>
        </authorList>
    </citation>
    <scope>NUCLEOTIDE SEQUENCE</scope>
</reference>
<protein>
    <submittedName>
        <fullName evidence="1">Uncharacterized protein</fullName>
    </submittedName>
</protein>
<dbReference type="AlphaFoldDB" id="A0A382R0E2"/>